<keyword evidence="10" id="KW-0472">Membrane</keyword>
<name>A0AAV8FUF1_9POAL</name>
<evidence type="ECO:0000256" key="10">
    <source>
        <dbReference type="ARBA" id="ARBA00023136"/>
    </source>
</evidence>
<keyword evidence="3" id="KW-0808">Transferase</keyword>
<evidence type="ECO:0000256" key="14">
    <source>
        <dbReference type="RuleBase" id="RU000304"/>
    </source>
</evidence>
<evidence type="ECO:0000256" key="1">
    <source>
        <dbReference type="ARBA" id="ARBA00004479"/>
    </source>
</evidence>
<comment type="subcellular location">
    <subcellularLocation>
        <location evidence="1">Membrane</location>
        <topology evidence="1">Single-pass type I membrane protein</topology>
    </subcellularLocation>
</comment>
<accession>A0AAV8FUF1</accession>
<dbReference type="InterPro" id="IPR017441">
    <property type="entry name" value="Protein_kinase_ATP_BS"/>
</dbReference>
<feature type="active site" description="Proton acceptor" evidence="11">
    <location>
        <position position="139"/>
    </location>
</feature>
<evidence type="ECO:0000256" key="13">
    <source>
        <dbReference type="PROSITE-ProRule" id="PRU10141"/>
    </source>
</evidence>
<dbReference type="Gene3D" id="3.30.200.20">
    <property type="entry name" value="Phosphorylase Kinase, domain 1"/>
    <property type="match status" value="1"/>
</dbReference>
<dbReference type="GO" id="GO:0007166">
    <property type="term" value="P:cell surface receptor signaling pathway"/>
    <property type="evidence" value="ECO:0007669"/>
    <property type="project" value="InterPro"/>
</dbReference>
<dbReference type="PROSITE" id="PS00107">
    <property type="entry name" value="PROTEIN_KINASE_ATP"/>
    <property type="match status" value="1"/>
</dbReference>
<dbReference type="EMBL" id="JAMFTS010000002">
    <property type="protein sequence ID" value="KAJ4795180.1"/>
    <property type="molecule type" value="Genomic_DNA"/>
</dbReference>
<evidence type="ECO:0000256" key="12">
    <source>
        <dbReference type="PIRSR" id="PIRSR000615-3"/>
    </source>
</evidence>
<evidence type="ECO:0000313" key="16">
    <source>
        <dbReference type="EMBL" id="KAJ4795180.1"/>
    </source>
</evidence>
<keyword evidence="2 14" id="KW-0723">Serine/threonine-protein kinase</keyword>
<evidence type="ECO:0000259" key="15">
    <source>
        <dbReference type="PROSITE" id="PS50011"/>
    </source>
</evidence>
<keyword evidence="7 16" id="KW-0418">Kinase</keyword>
<dbReference type="GO" id="GO:0046872">
    <property type="term" value="F:metal ion binding"/>
    <property type="evidence" value="ECO:0007669"/>
    <property type="project" value="UniProtKB-KW"/>
</dbReference>
<keyword evidence="9" id="KW-1133">Transmembrane helix</keyword>
<keyword evidence="8 13" id="KW-0067">ATP-binding</keyword>
<evidence type="ECO:0000256" key="9">
    <source>
        <dbReference type="ARBA" id="ARBA00022989"/>
    </source>
</evidence>
<dbReference type="InterPro" id="IPR000719">
    <property type="entry name" value="Prot_kinase_dom"/>
</dbReference>
<dbReference type="SUPFAM" id="SSF56112">
    <property type="entry name" value="Protein kinase-like (PK-like)"/>
    <property type="match status" value="1"/>
</dbReference>
<sequence length="339" mass="38553">MRIFSLDELEKATNKFDNALILGRGGHGEVYKGILSDQRVVAIKRSKIVDQAEIEQFINEVIILSQVNHRNIVKLYGCCLETEVPLLVYEFISNGTLFNHLHAQPCSLTWNRQLRIAFEAARAVAYLHSSASISVLHRDLKSTNILVDDYFTAKVSDFGISRSVEIDQTGITTIIQGTFGYLDPEYFHTGRLTPKSDVYSFGVILAELLTKEKPNSYFTSFEGGSLVAYFIYAMRENRLFEILDRQIVMNEEQSTELVAVANLAELCLRMKGEERPTMKEVETQLEVLWRSNQQDEHPCTSSESLAEMQLLHLDSTSRIGTTRQYSFEQELLNSSGFPR</sequence>
<dbReference type="GO" id="GO:0005886">
    <property type="term" value="C:plasma membrane"/>
    <property type="evidence" value="ECO:0007669"/>
    <property type="project" value="TreeGrafter"/>
</dbReference>
<dbReference type="InterPro" id="IPR008271">
    <property type="entry name" value="Ser/Thr_kinase_AS"/>
</dbReference>
<keyword evidence="12" id="KW-0460">Magnesium</keyword>
<comment type="similarity">
    <text evidence="14">Belongs to the protein kinase superfamily.</text>
</comment>
<dbReference type="InterPro" id="IPR011009">
    <property type="entry name" value="Kinase-like_dom_sf"/>
</dbReference>
<dbReference type="PROSITE" id="PS00108">
    <property type="entry name" value="PROTEIN_KINASE_ST"/>
    <property type="match status" value="1"/>
</dbReference>
<evidence type="ECO:0000256" key="4">
    <source>
        <dbReference type="ARBA" id="ARBA00022692"/>
    </source>
</evidence>
<feature type="binding site" evidence="12">
    <location>
        <position position="144"/>
    </location>
    <ligand>
        <name>Mg(2+)</name>
        <dbReference type="ChEBI" id="CHEBI:18420"/>
    </ligand>
</feature>
<feature type="binding site" evidence="13">
    <location>
        <position position="44"/>
    </location>
    <ligand>
        <name>ATP</name>
        <dbReference type="ChEBI" id="CHEBI:30616"/>
    </ligand>
</feature>
<feature type="binding site" evidence="12">
    <location>
        <position position="157"/>
    </location>
    <ligand>
        <name>Mg(2+)</name>
        <dbReference type="ChEBI" id="CHEBI:18420"/>
    </ligand>
</feature>
<dbReference type="SMART" id="SM00220">
    <property type="entry name" value="S_TKc"/>
    <property type="match status" value="1"/>
</dbReference>
<evidence type="ECO:0000256" key="7">
    <source>
        <dbReference type="ARBA" id="ARBA00022777"/>
    </source>
</evidence>
<dbReference type="PROSITE" id="PS50011">
    <property type="entry name" value="PROTEIN_KINASE_DOM"/>
    <property type="match status" value="1"/>
</dbReference>
<evidence type="ECO:0000256" key="11">
    <source>
        <dbReference type="PIRSR" id="PIRSR000615-1"/>
    </source>
</evidence>
<evidence type="ECO:0000256" key="3">
    <source>
        <dbReference type="ARBA" id="ARBA00022679"/>
    </source>
</evidence>
<dbReference type="PANTHER" id="PTHR27005:SF283">
    <property type="entry name" value="OS02G0633066 PROTEIN"/>
    <property type="match status" value="1"/>
</dbReference>
<evidence type="ECO:0000256" key="5">
    <source>
        <dbReference type="ARBA" id="ARBA00022729"/>
    </source>
</evidence>
<dbReference type="FunFam" id="1.10.510.10:FF:000084">
    <property type="entry name" value="Wall-associated receptor kinase 2"/>
    <property type="match status" value="1"/>
</dbReference>
<evidence type="ECO:0000256" key="6">
    <source>
        <dbReference type="ARBA" id="ARBA00022741"/>
    </source>
</evidence>
<feature type="domain" description="Protein kinase" evidence="15">
    <location>
        <begin position="16"/>
        <end position="300"/>
    </location>
</feature>
<protein>
    <submittedName>
        <fullName evidence="16">Wall-associated kinase family protein</fullName>
    </submittedName>
</protein>
<dbReference type="Gene3D" id="1.10.510.10">
    <property type="entry name" value="Transferase(Phosphotransferase) domain 1"/>
    <property type="match status" value="1"/>
</dbReference>
<evidence type="ECO:0000256" key="8">
    <source>
        <dbReference type="ARBA" id="ARBA00022840"/>
    </source>
</evidence>
<reference evidence="16" key="1">
    <citation type="submission" date="2022-08" db="EMBL/GenBank/DDBJ databases">
        <authorList>
            <person name="Marques A."/>
        </authorList>
    </citation>
    <scope>NUCLEOTIDE SEQUENCE</scope>
    <source>
        <strain evidence="16">RhyPub2mFocal</strain>
        <tissue evidence="16">Leaves</tissue>
    </source>
</reference>
<dbReference type="GO" id="GO:0004674">
    <property type="term" value="F:protein serine/threonine kinase activity"/>
    <property type="evidence" value="ECO:0007669"/>
    <property type="project" value="UniProtKB-KW"/>
</dbReference>
<keyword evidence="17" id="KW-1185">Reference proteome</keyword>
<dbReference type="PANTHER" id="PTHR27005">
    <property type="entry name" value="WALL-ASSOCIATED RECEPTOR KINASE-LIKE 21"/>
    <property type="match status" value="1"/>
</dbReference>
<dbReference type="AlphaFoldDB" id="A0AAV8FUF1"/>
<dbReference type="Pfam" id="PF07714">
    <property type="entry name" value="PK_Tyr_Ser-Thr"/>
    <property type="match status" value="1"/>
</dbReference>
<organism evidence="16 17">
    <name type="scientific">Rhynchospora pubera</name>
    <dbReference type="NCBI Taxonomy" id="906938"/>
    <lineage>
        <taxon>Eukaryota</taxon>
        <taxon>Viridiplantae</taxon>
        <taxon>Streptophyta</taxon>
        <taxon>Embryophyta</taxon>
        <taxon>Tracheophyta</taxon>
        <taxon>Spermatophyta</taxon>
        <taxon>Magnoliopsida</taxon>
        <taxon>Liliopsida</taxon>
        <taxon>Poales</taxon>
        <taxon>Cyperaceae</taxon>
        <taxon>Cyperoideae</taxon>
        <taxon>Rhynchosporeae</taxon>
        <taxon>Rhynchospora</taxon>
    </lineage>
</organism>
<dbReference type="GO" id="GO:0005524">
    <property type="term" value="F:ATP binding"/>
    <property type="evidence" value="ECO:0007669"/>
    <property type="project" value="UniProtKB-UniRule"/>
</dbReference>
<comment type="caution">
    <text evidence="16">The sequence shown here is derived from an EMBL/GenBank/DDBJ whole genome shotgun (WGS) entry which is preliminary data.</text>
</comment>
<proteinExistence type="inferred from homology"/>
<gene>
    <name evidence="16" type="ORF">LUZ62_046426</name>
</gene>
<dbReference type="FunFam" id="3.30.200.20:FF:000043">
    <property type="entry name" value="Wall-associated receptor kinase 2"/>
    <property type="match status" value="1"/>
</dbReference>
<keyword evidence="5" id="KW-0732">Signal</keyword>
<dbReference type="CDD" id="cd14066">
    <property type="entry name" value="STKc_IRAK"/>
    <property type="match status" value="1"/>
</dbReference>
<dbReference type="Proteomes" id="UP001140206">
    <property type="component" value="Chromosome 2"/>
</dbReference>
<keyword evidence="6 13" id="KW-0547">Nucleotide-binding</keyword>
<evidence type="ECO:0000256" key="2">
    <source>
        <dbReference type="ARBA" id="ARBA00022527"/>
    </source>
</evidence>
<keyword evidence="4" id="KW-0812">Transmembrane</keyword>
<keyword evidence="12" id="KW-0479">Metal-binding</keyword>
<evidence type="ECO:0000313" key="17">
    <source>
        <dbReference type="Proteomes" id="UP001140206"/>
    </source>
</evidence>
<dbReference type="InterPro" id="IPR001245">
    <property type="entry name" value="Ser-Thr/Tyr_kinase_cat_dom"/>
</dbReference>
<dbReference type="InterPro" id="IPR045274">
    <property type="entry name" value="WAK-like"/>
</dbReference>